<dbReference type="GO" id="GO:0047617">
    <property type="term" value="F:fatty acyl-CoA hydrolase activity"/>
    <property type="evidence" value="ECO:0007669"/>
    <property type="project" value="TreeGrafter"/>
</dbReference>
<keyword evidence="1" id="KW-0378">Hydrolase</keyword>
<proteinExistence type="predicted"/>
<evidence type="ECO:0000313" key="2">
    <source>
        <dbReference type="EMBL" id="TFH67556.1"/>
    </source>
</evidence>
<dbReference type="CDD" id="cd00586">
    <property type="entry name" value="4HBT"/>
    <property type="match status" value="1"/>
</dbReference>
<dbReference type="AlphaFoldDB" id="A0A4Y8UFE1"/>
<accession>A0A4Y8UFE1</accession>
<dbReference type="OrthoDB" id="9801517at2"/>
<evidence type="ECO:0000313" key="3">
    <source>
        <dbReference type="Proteomes" id="UP000298133"/>
    </source>
</evidence>
<dbReference type="PANTHER" id="PTHR31793:SF37">
    <property type="entry name" value="ACYL-COA THIOESTER HYDROLASE YBGC"/>
    <property type="match status" value="1"/>
</dbReference>
<dbReference type="Pfam" id="PF13279">
    <property type="entry name" value="4HBT_2"/>
    <property type="match status" value="1"/>
</dbReference>
<name>A0A4Y8UFE1_9GAMM</name>
<dbReference type="Proteomes" id="UP000298133">
    <property type="component" value="Unassembled WGS sequence"/>
</dbReference>
<keyword evidence="3" id="KW-1185">Reference proteome</keyword>
<dbReference type="PANTHER" id="PTHR31793">
    <property type="entry name" value="4-HYDROXYBENZOYL-COA THIOESTERASE FAMILY MEMBER"/>
    <property type="match status" value="1"/>
</dbReference>
<dbReference type="InterPro" id="IPR050563">
    <property type="entry name" value="4-hydroxybenzoyl-CoA_TE"/>
</dbReference>
<gene>
    <name evidence="2" type="ORF">E3W66_08790</name>
</gene>
<comment type="caution">
    <text evidence="2">The sequence shown here is derived from an EMBL/GenBank/DDBJ whole genome shotgun (WGS) entry which is preliminary data.</text>
</comment>
<dbReference type="SUPFAM" id="SSF54637">
    <property type="entry name" value="Thioesterase/thiol ester dehydrase-isomerase"/>
    <property type="match status" value="1"/>
</dbReference>
<dbReference type="Gene3D" id="3.10.129.10">
    <property type="entry name" value="Hotdog Thioesterase"/>
    <property type="match status" value="1"/>
</dbReference>
<evidence type="ECO:0000256" key="1">
    <source>
        <dbReference type="ARBA" id="ARBA00022801"/>
    </source>
</evidence>
<sequence>MDSPLPFERPHPFTQHYRVKADDIDGLGHTNNQVYVRWCQDTAWAHSQTLGVALSDYQTLQRAMAIRSARYEYLQASYLGDPICVATWITHSDRRLNLSRRFQIFNRSSGALLCRAELEFVCINLSNGKPCRMPPLFVECYAEAATPG</sequence>
<organism evidence="2 3">
    <name type="scientific">Gammaproteobacteria bacterium LSUCC0057</name>
    <dbReference type="NCBI Taxonomy" id="2559237"/>
    <lineage>
        <taxon>Bacteria</taxon>
        <taxon>Pseudomonadati</taxon>
        <taxon>Pseudomonadota</taxon>
        <taxon>Gammaproteobacteria</taxon>
        <taxon>Cellvibrionales</taxon>
        <taxon>Porticoccaceae</taxon>
        <taxon>SAR92 clade</taxon>
    </lineage>
</organism>
<reference evidence="2 3" key="1">
    <citation type="submission" date="2019-03" db="EMBL/GenBank/DDBJ databases">
        <title>Draft genome of Gammaproteobacteria bacterium LSUCC0057, a member of the SAR92 clade.</title>
        <authorList>
            <person name="Lanclos V.C."/>
            <person name="Doiron C."/>
            <person name="Henson M.W."/>
            <person name="Thrash J.C."/>
        </authorList>
    </citation>
    <scope>NUCLEOTIDE SEQUENCE [LARGE SCALE GENOMIC DNA]</scope>
    <source>
        <strain evidence="2 3">LSUCC0057</strain>
    </source>
</reference>
<dbReference type="InterPro" id="IPR029069">
    <property type="entry name" value="HotDog_dom_sf"/>
</dbReference>
<protein>
    <submittedName>
        <fullName evidence="2">Acyl-CoA thioesterase</fullName>
    </submittedName>
</protein>
<dbReference type="EMBL" id="SPIA01000003">
    <property type="protein sequence ID" value="TFH67556.1"/>
    <property type="molecule type" value="Genomic_DNA"/>
</dbReference>